<evidence type="ECO:0000313" key="3">
    <source>
        <dbReference type="Proteomes" id="UP001320766"/>
    </source>
</evidence>
<dbReference type="EMBL" id="JAMZEC010000001">
    <property type="protein sequence ID" value="MCP2346033.1"/>
    <property type="molecule type" value="Genomic_DNA"/>
</dbReference>
<dbReference type="RefSeq" id="WP_253768082.1">
    <property type="nucleotide sequence ID" value="NZ_BAAAVE010000032.1"/>
</dbReference>
<feature type="region of interest" description="Disordered" evidence="1">
    <location>
        <begin position="153"/>
        <end position="173"/>
    </location>
</feature>
<evidence type="ECO:0000313" key="2">
    <source>
        <dbReference type="EMBL" id="MCP2346033.1"/>
    </source>
</evidence>
<sequence>MDSDSIADRLAAEAGRSPRTRARTTLTVALVPALAALVWASGAVVPRLGYGDDGGEDSREITSETYITARVDESFVNNGWMPVTVTGVGVRGHGVVLRRVRPLEGRFPRAVGPGELLRLVLDLDVEDCAAVRARPPEVVFEVSRWWGSQAVTVSPEEPDGPQGGYAVESACDS</sequence>
<name>A0ABT1JWA2_9ACTN</name>
<organism evidence="2 3">
    <name type="scientific">Nonomuraea roseoviolacea subsp. carminata</name>
    <dbReference type="NCBI Taxonomy" id="160689"/>
    <lineage>
        <taxon>Bacteria</taxon>
        <taxon>Bacillati</taxon>
        <taxon>Actinomycetota</taxon>
        <taxon>Actinomycetes</taxon>
        <taxon>Streptosporangiales</taxon>
        <taxon>Streptosporangiaceae</taxon>
        <taxon>Nonomuraea</taxon>
    </lineage>
</organism>
<evidence type="ECO:0000256" key="1">
    <source>
        <dbReference type="SAM" id="MobiDB-lite"/>
    </source>
</evidence>
<accession>A0ABT1JWA2</accession>
<comment type="caution">
    <text evidence="2">The sequence shown here is derived from an EMBL/GenBank/DDBJ whole genome shotgun (WGS) entry which is preliminary data.</text>
</comment>
<gene>
    <name evidence="2" type="ORF">HD595_002155</name>
</gene>
<reference evidence="2 3" key="1">
    <citation type="submission" date="2022-06" db="EMBL/GenBank/DDBJ databases">
        <title>Sequencing the genomes of 1000 actinobacteria strains.</title>
        <authorList>
            <person name="Klenk H.-P."/>
        </authorList>
    </citation>
    <scope>NUCLEOTIDE SEQUENCE [LARGE SCALE GENOMIC DNA]</scope>
    <source>
        <strain evidence="2 3">DSM 44170</strain>
    </source>
</reference>
<proteinExistence type="predicted"/>
<protein>
    <submittedName>
        <fullName evidence="2">Uncharacterized protein</fullName>
    </submittedName>
</protein>
<keyword evidence="3" id="KW-1185">Reference proteome</keyword>
<dbReference type="Proteomes" id="UP001320766">
    <property type="component" value="Unassembled WGS sequence"/>
</dbReference>